<keyword evidence="2" id="KW-0812">Transmembrane</keyword>
<dbReference type="EMBL" id="JACOPN010000007">
    <property type="protein sequence ID" value="MBC5717706.1"/>
    <property type="molecule type" value="Genomic_DNA"/>
</dbReference>
<gene>
    <name evidence="3" type="ORF">H8S55_10285</name>
</gene>
<dbReference type="InterPro" id="IPR019074">
    <property type="entry name" value="YabQ"/>
</dbReference>
<feature type="transmembrane region" description="Helical" evidence="2">
    <location>
        <begin position="44"/>
        <end position="63"/>
    </location>
</feature>
<dbReference type="Pfam" id="PF09578">
    <property type="entry name" value="Spore_YabQ"/>
    <property type="match status" value="1"/>
</dbReference>
<proteinExistence type="predicted"/>
<evidence type="ECO:0000256" key="2">
    <source>
        <dbReference type="SAM" id="Phobius"/>
    </source>
</evidence>
<feature type="compositionally biased region" description="Basic and acidic residues" evidence="1">
    <location>
        <begin position="218"/>
        <end position="228"/>
    </location>
</feature>
<reference evidence="3" key="1">
    <citation type="submission" date="2020-08" db="EMBL/GenBank/DDBJ databases">
        <title>Genome public.</title>
        <authorList>
            <person name="Liu C."/>
            <person name="Sun Q."/>
        </authorList>
    </citation>
    <scope>NUCLEOTIDE SEQUENCE</scope>
    <source>
        <strain evidence="3">BX5</strain>
    </source>
</reference>
<dbReference type="AlphaFoldDB" id="A0A8J6M619"/>
<evidence type="ECO:0000256" key="1">
    <source>
        <dbReference type="SAM" id="MobiDB-lite"/>
    </source>
</evidence>
<keyword evidence="2" id="KW-1133">Transmembrane helix</keyword>
<keyword evidence="2" id="KW-0472">Membrane</keyword>
<name>A0A8J6M619_9FIRM</name>
<dbReference type="NCBIfam" id="TIGR02893">
    <property type="entry name" value="spore_yabQ"/>
    <property type="match status" value="1"/>
</dbReference>
<comment type="caution">
    <text evidence="3">The sequence shown here is derived from an EMBL/GenBank/DDBJ whole genome shotgun (WGS) entry which is preliminary data.</text>
</comment>
<evidence type="ECO:0000313" key="4">
    <source>
        <dbReference type="Proteomes" id="UP000602260"/>
    </source>
</evidence>
<dbReference type="Proteomes" id="UP000602260">
    <property type="component" value="Unassembled WGS sequence"/>
</dbReference>
<keyword evidence="4" id="KW-1185">Reference proteome</keyword>
<evidence type="ECO:0000313" key="3">
    <source>
        <dbReference type="EMBL" id="MBC5717706.1"/>
    </source>
</evidence>
<organism evidence="3 4">
    <name type="scientific">Flintibacter faecis</name>
    <dbReference type="NCBI Taxonomy" id="2763047"/>
    <lineage>
        <taxon>Bacteria</taxon>
        <taxon>Bacillati</taxon>
        <taxon>Bacillota</taxon>
        <taxon>Clostridia</taxon>
        <taxon>Eubacteriales</taxon>
        <taxon>Flintibacter</taxon>
    </lineage>
</organism>
<sequence length="228" mass="25093">MTVDVMQQARAMCQGLLLGGGLGVLYDLLRVVRVRGKLRWLRGAADLLFWLAAVWALFRWSLAAWGGQVRLYGAALCLMGGGLYFRLLSPGVLWLGYRLADLIGAILGIFAWPGKQCWQIFKKIGKLRKNLFLSWGKWYRIERKTKEAEQTACRRAARERGVLLDAVQTRRFFDQDRGFGPADLYGHHSAGASGADPDHTGAAGRAGPAGGRSAGKKPGTDRRHPAQG</sequence>
<feature type="region of interest" description="Disordered" evidence="1">
    <location>
        <begin position="190"/>
        <end position="228"/>
    </location>
</feature>
<protein>
    <submittedName>
        <fullName evidence="3">Spore cortex biosynthesis protein YabQ</fullName>
    </submittedName>
</protein>
<accession>A0A8J6M619</accession>
<feature type="transmembrane region" description="Helical" evidence="2">
    <location>
        <begin position="95"/>
        <end position="114"/>
    </location>
</feature>
<feature type="transmembrane region" description="Helical" evidence="2">
    <location>
        <begin position="15"/>
        <end position="32"/>
    </location>
</feature>